<dbReference type="KEGG" id="nao:Y958_20570"/>
<accession>A0A248JWX6</accession>
<dbReference type="Proteomes" id="UP000197153">
    <property type="component" value="Chromosome 2"/>
</dbReference>
<evidence type="ECO:0000313" key="3">
    <source>
        <dbReference type="Proteomes" id="UP000197153"/>
    </source>
</evidence>
<gene>
    <name evidence="2" type="ORF">Y958_20570</name>
</gene>
<name>A0A248JWX6_9PROT</name>
<dbReference type="AlphaFoldDB" id="A0A248JWX6"/>
<evidence type="ECO:0000313" key="2">
    <source>
        <dbReference type="EMBL" id="ASG23227.1"/>
    </source>
</evidence>
<protein>
    <recommendedName>
        <fullName evidence="1">Antitoxin Xre/MbcA/ParS-like toxin-binding domain-containing protein</fullName>
    </recommendedName>
</protein>
<reference evidence="2 3" key="1">
    <citation type="submission" date="2017-06" db="EMBL/GenBank/DDBJ databases">
        <title>Complete genome sequence of Nitrospirillum amazonense strain CBAmC, an endophytic nitrogen-fixing and plant growth-promoting bacterium, isolated from sugarcane.</title>
        <authorList>
            <person name="Schwab S."/>
            <person name="dos Santos Teixeira K.R."/>
            <person name="Simoes Araujo J.L."/>
            <person name="Soares Vidal M."/>
            <person name="Borges de Freitas H.R."/>
            <person name="Rivello Crivelaro A.L."/>
            <person name="Bueno de Camargo Nunes A."/>
            <person name="dos Santos C.M."/>
            <person name="Palmeira da Silva Rosa D."/>
            <person name="da Silva Padilha D."/>
            <person name="da Silva E."/>
            <person name="Araujo Terra L."/>
            <person name="Soares Mendes V."/>
            <person name="Farinelli L."/>
            <person name="Magalhaes Cruz L."/>
            <person name="Baldani J.I."/>
        </authorList>
    </citation>
    <scope>NUCLEOTIDE SEQUENCE [LARGE SCALE GENOMIC DNA]</scope>
    <source>
        <strain evidence="2 3">CBAmC</strain>
    </source>
</reference>
<organism evidence="2 3">
    <name type="scientific">Nitrospirillum viridazoti CBAmc</name>
    <dbReference type="NCBI Taxonomy" id="1441467"/>
    <lineage>
        <taxon>Bacteria</taxon>
        <taxon>Pseudomonadati</taxon>
        <taxon>Pseudomonadota</taxon>
        <taxon>Alphaproteobacteria</taxon>
        <taxon>Rhodospirillales</taxon>
        <taxon>Azospirillaceae</taxon>
        <taxon>Nitrospirillum</taxon>
        <taxon>Nitrospirillum viridazoti</taxon>
    </lineage>
</organism>
<evidence type="ECO:0000259" key="1">
    <source>
        <dbReference type="Pfam" id="PF09722"/>
    </source>
</evidence>
<sequence>MAPQSCWGAIHWVPRPGWPTGRSVMIDDTRKEGSPGGPGMVVIMDLAIADVRRVSGPGMRAFLAIADRWGLTAREQLNVLGKPGHSAYRRWATRALSGAELALPIDTLLRISAVLGIHRALRTIFARDDDGIRWLKSPNSGPLFGGQAPLALVTNATQDGILVVRRHLDAWRGGLFATPVPGFDDLVSPSTSDDLLFL</sequence>
<dbReference type="InterPro" id="IPR024467">
    <property type="entry name" value="Xre/MbcA/ParS-like_toxin-bd"/>
</dbReference>
<dbReference type="EMBL" id="CP022111">
    <property type="protein sequence ID" value="ASG23227.1"/>
    <property type="molecule type" value="Genomic_DNA"/>
</dbReference>
<proteinExistence type="predicted"/>
<keyword evidence="3" id="KW-1185">Reference proteome</keyword>
<feature type="domain" description="Antitoxin Xre/MbcA/ParS-like toxin-binding" evidence="1">
    <location>
        <begin position="120"/>
        <end position="174"/>
    </location>
</feature>
<dbReference type="Pfam" id="PF09722">
    <property type="entry name" value="Xre_MbcA_ParS_C"/>
    <property type="match status" value="1"/>
</dbReference>